<dbReference type="OrthoDB" id="60973at2759"/>
<dbReference type="PANTHER" id="PTHR12422">
    <property type="entry name" value="GH09096P"/>
    <property type="match status" value="1"/>
</dbReference>
<comment type="caution">
    <text evidence="7">The sequence shown here is derived from an EMBL/GenBank/DDBJ whole genome shotgun (WGS) entry which is preliminary data.</text>
</comment>
<dbReference type="InterPro" id="IPR039789">
    <property type="entry name" value="CYRI"/>
</dbReference>
<evidence type="ECO:0000313" key="8">
    <source>
        <dbReference type="Proteomes" id="UP000789342"/>
    </source>
</evidence>
<dbReference type="Proteomes" id="UP000789342">
    <property type="component" value="Unassembled WGS sequence"/>
</dbReference>
<dbReference type="GO" id="GO:0016020">
    <property type="term" value="C:membrane"/>
    <property type="evidence" value="ECO:0007669"/>
    <property type="project" value="UniProtKB-SubCell"/>
</dbReference>
<dbReference type="AlphaFoldDB" id="A0A9N9HSU4"/>
<feature type="region of interest" description="Disordered" evidence="5">
    <location>
        <begin position="1"/>
        <end position="35"/>
    </location>
</feature>
<sequence>MGGILSIFSRGNGDANIPDWNFNPENSTPTEAELSLHERLSEHLHHTDKLLDSLQRYEGCGDVIRKAISNPTEESQEEAWQAVQPAVA</sequence>
<evidence type="ECO:0000256" key="1">
    <source>
        <dbReference type="ARBA" id="ARBA00004635"/>
    </source>
</evidence>
<dbReference type="GO" id="GO:0031267">
    <property type="term" value="F:small GTPase binding"/>
    <property type="evidence" value="ECO:0007669"/>
    <property type="project" value="InterPro"/>
</dbReference>
<feature type="non-terminal residue" evidence="7">
    <location>
        <position position="88"/>
    </location>
</feature>
<dbReference type="EMBL" id="CAJVPV010017846">
    <property type="protein sequence ID" value="CAG8704330.1"/>
    <property type="molecule type" value="Genomic_DNA"/>
</dbReference>
<evidence type="ECO:0000313" key="7">
    <source>
        <dbReference type="EMBL" id="CAG8704330.1"/>
    </source>
</evidence>
<proteinExistence type="inferred from homology"/>
<protein>
    <submittedName>
        <fullName evidence="7">16714_t:CDS:1</fullName>
    </submittedName>
</protein>
<accession>A0A9N9HSU4</accession>
<dbReference type="InterPro" id="IPR009828">
    <property type="entry name" value="CYRIA/CYRIB_Rac1-bd"/>
</dbReference>
<comment type="subcellular location">
    <subcellularLocation>
        <location evidence="1">Membrane</location>
        <topology evidence="1">Lipid-anchor</topology>
    </subcellularLocation>
</comment>
<evidence type="ECO:0000259" key="6">
    <source>
        <dbReference type="Pfam" id="PF07159"/>
    </source>
</evidence>
<reference evidence="7" key="1">
    <citation type="submission" date="2021-06" db="EMBL/GenBank/DDBJ databases">
        <authorList>
            <person name="Kallberg Y."/>
            <person name="Tangrot J."/>
            <person name="Rosling A."/>
        </authorList>
    </citation>
    <scope>NUCLEOTIDE SEQUENCE</scope>
    <source>
        <strain evidence="7">CL551</strain>
    </source>
</reference>
<feature type="domain" description="CYRIA/CYRIB Rac1 binding" evidence="6">
    <location>
        <begin position="23"/>
        <end position="87"/>
    </location>
</feature>
<organism evidence="7 8">
    <name type="scientific">Acaulospora morrowiae</name>
    <dbReference type="NCBI Taxonomy" id="94023"/>
    <lineage>
        <taxon>Eukaryota</taxon>
        <taxon>Fungi</taxon>
        <taxon>Fungi incertae sedis</taxon>
        <taxon>Mucoromycota</taxon>
        <taxon>Glomeromycotina</taxon>
        <taxon>Glomeromycetes</taxon>
        <taxon>Diversisporales</taxon>
        <taxon>Acaulosporaceae</taxon>
        <taxon>Acaulospora</taxon>
    </lineage>
</organism>
<evidence type="ECO:0000256" key="3">
    <source>
        <dbReference type="ARBA" id="ARBA00023136"/>
    </source>
</evidence>
<dbReference type="GO" id="GO:0030833">
    <property type="term" value="P:regulation of actin filament polymerization"/>
    <property type="evidence" value="ECO:0007669"/>
    <property type="project" value="InterPro"/>
</dbReference>
<evidence type="ECO:0000256" key="2">
    <source>
        <dbReference type="ARBA" id="ARBA00005778"/>
    </source>
</evidence>
<keyword evidence="8" id="KW-1185">Reference proteome</keyword>
<comment type="similarity">
    <text evidence="2">Belongs to the CYRI family.</text>
</comment>
<name>A0A9N9HSU4_9GLOM</name>
<dbReference type="Pfam" id="PF07159">
    <property type="entry name" value="CYRIA-B_Rac1-bd"/>
    <property type="match status" value="1"/>
</dbReference>
<evidence type="ECO:0000256" key="4">
    <source>
        <dbReference type="ARBA" id="ARBA00023288"/>
    </source>
</evidence>
<gene>
    <name evidence="7" type="ORF">AMORRO_LOCUS12308</name>
</gene>
<evidence type="ECO:0000256" key="5">
    <source>
        <dbReference type="SAM" id="MobiDB-lite"/>
    </source>
</evidence>
<keyword evidence="3" id="KW-0472">Membrane</keyword>
<keyword evidence="4" id="KW-0449">Lipoprotein</keyword>